<accession>A0A8S3Y535</accession>
<name>A0A8S3Y535_PARAO</name>
<proteinExistence type="predicted"/>
<dbReference type="Proteomes" id="UP000691718">
    <property type="component" value="Unassembled WGS sequence"/>
</dbReference>
<keyword evidence="2" id="KW-1185">Reference proteome</keyword>
<evidence type="ECO:0000313" key="2">
    <source>
        <dbReference type="Proteomes" id="UP000691718"/>
    </source>
</evidence>
<organism evidence="1 2">
    <name type="scientific">Parnassius apollo</name>
    <name type="common">Apollo butterfly</name>
    <name type="synonym">Papilio apollo</name>
    <dbReference type="NCBI Taxonomy" id="110799"/>
    <lineage>
        <taxon>Eukaryota</taxon>
        <taxon>Metazoa</taxon>
        <taxon>Ecdysozoa</taxon>
        <taxon>Arthropoda</taxon>
        <taxon>Hexapoda</taxon>
        <taxon>Insecta</taxon>
        <taxon>Pterygota</taxon>
        <taxon>Neoptera</taxon>
        <taxon>Endopterygota</taxon>
        <taxon>Lepidoptera</taxon>
        <taxon>Glossata</taxon>
        <taxon>Ditrysia</taxon>
        <taxon>Papilionoidea</taxon>
        <taxon>Papilionidae</taxon>
        <taxon>Parnassiinae</taxon>
        <taxon>Parnassini</taxon>
        <taxon>Parnassius</taxon>
        <taxon>Parnassius</taxon>
    </lineage>
</organism>
<dbReference type="EMBL" id="CAJQZP010001558">
    <property type="protein sequence ID" value="CAG5054003.1"/>
    <property type="molecule type" value="Genomic_DNA"/>
</dbReference>
<protein>
    <submittedName>
        <fullName evidence="1">(apollo) hypothetical protein</fullName>
    </submittedName>
</protein>
<evidence type="ECO:0000313" key="1">
    <source>
        <dbReference type="EMBL" id="CAG5054003.1"/>
    </source>
</evidence>
<sequence>MAPRARPAAAARNHARAVYVQCTHLVRLAVRVEVGRGQHGAAGGRGRGQQQQLTLAHAQCTCSVRTWSVSPYESR</sequence>
<comment type="caution">
    <text evidence="1">The sequence shown here is derived from an EMBL/GenBank/DDBJ whole genome shotgun (WGS) entry which is preliminary data.</text>
</comment>
<dbReference type="AlphaFoldDB" id="A0A8S3Y535"/>
<gene>
    <name evidence="1" type="ORF">PAPOLLO_LOCUS25824</name>
</gene>
<reference evidence="1" key="1">
    <citation type="submission" date="2021-04" db="EMBL/GenBank/DDBJ databases">
        <authorList>
            <person name="Tunstrom K."/>
        </authorList>
    </citation>
    <scope>NUCLEOTIDE SEQUENCE</scope>
</reference>